<evidence type="ECO:0000256" key="9">
    <source>
        <dbReference type="ARBA" id="ARBA00023170"/>
    </source>
</evidence>
<evidence type="ECO:0000256" key="7">
    <source>
        <dbReference type="ARBA" id="ARBA00023077"/>
    </source>
</evidence>
<dbReference type="STRING" id="1123010.SAMN02745724_03116"/>
<keyword evidence="8 11" id="KW-0472">Membrane</keyword>
<keyword evidence="6" id="KW-0732">Signal</keyword>
<organism evidence="15 16">
    <name type="scientific">Pseudoalteromonas denitrificans DSM 6059</name>
    <dbReference type="NCBI Taxonomy" id="1123010"/>
    <lineage>
        <taxon>Bacteria</taxon>
        <taxon>Pseudomonadati</taxon>
        <taxon>Pseudomonadota</taxon>
        <taxon>Gammaproteobacteria</taxon>
        <taxon>Alteromonadales</taxon>
        <taxon>Pseudoalteromonadaceae</taxon>
        <taxon>Pseudoalteromonas</taxon>
    </lineage>
</organism>
<feature type="domain" description="TonB-dependent receptor plug" evidence="14">
    <location>
        <begin position="73"/>
        <end position="182"/>
    </location>
</feature>
<name>A0A1I1NUS0_9GAMM</name>
<comment type="subcellular location">
    <subcellularLocation>
        <location evidence="1 11">Cell outer membrane</location>
        <topology evidence="1 11">Multi-pass membrane protein</topology>
    </subcellularLocation>
</comment>
<feature type="domain" description="TonB-dependent receptor-like beta-barrel" evidence="13">
    <location>
        <begin position="289"/>
        <end position="744"/>
    </location>
</feature>
<evidence type="ECO:0000256" key="8">
    <source>
        <dbReference type="ARBA" id="ARBA00023136"/>
    </source>
</evidence>
<dbReference type="OrthoDB" id="9764669at2"/>
<evidence type="ECO:0000256" key="6">
    <source>
        <dbReference type="ARBA" id="ARBA00022729"/>
    </source>
</evidence>
<dbReference type="Proteomes" id="UP000198862">
    <property type="component" value="Unassembled WGS sequence"/>
</dbReference>
<dbReference type="InterPro" id="IPR036942">
    <property type="entry name" value="Beta-barrel_TonB_sf"/>
</dbReference>
<keyword evidence="10 11" id="KW-0998">Cell outer membrane</keyword>
<dbReference type="EMBL" id="FOLO01000026">
    <property type="protein sequence ID" value="SFC98483.1"/>
    <property type="molecule type" value="Genomic_DNA"/>
</dbReference>
<evidence type="ECO:0000256" key="1">
    <source>
        <dbReference type="ARBA" id="ARBA00004571"/>
    </source>
</evidence>
<accession>A0A1I1NUS0</accession>
<dbReference type="GO" id="GO:0015344">
    <property type="term" value="F:siderophore uptake transmembrane transporter activity"/>
    <property type="evidence" value="ECO:0007669"/>
    <property type="project" value="TreeGrafter"/>
</dbReference>
<comment type="similarity">
    <text evidence="2">Belongs to the TonB-dependent receptor family. Hemoglobin/haptoglobin binding protein subfamily.</text>
</comment>
<evidence type="ECO:0000256" key="12">
    <source>
        <dbReference type="RuleBase" id="RU003357"/>
    </source>
</evidence>
<dbReference type="Gene3D" id="2.40.170.20">
    <property type="entry name" value="TonB-dependent receptor, beta-barrel domain"/>
    <property type="match status" value="1"/>
</dbReference>
<evidence type="ECO:0000256" key="3">
    <source>
        <dbReference type="ARBA" id="ARBA00022448"/>
    </source>
</evidence>
<evidence type="ECO:0000256" key="11">
    <source>
        <dbReference type="PROSITE-ProRule" id="PRU01360"/>
    </source>
</evidence>
<evidence type="ECO:0000313" key="15">
    <source>
        <dbReference type="EMBL" id="SFC98483.1"/>
    </source>
</evidence>
<dbReference type="GO" id="GO:0009279">
    <property type="term" value="C:cell outer membrane"/>
    <property type="evidence" value="ECO:0007669"/>
    <property type="project" value="UniProtKB-SubCell"/>
</dbReference>
<dbReference type="InterPro" id="IPR012910">
    <property type="entry name" value="Plug_dom"/>
</dbReference>
<evidence type="ECO:0000256" key="2">
    <source>
        <dbReference type="ARBA" id="ARBA00008143"/>
    </source>
</evidence>
<keyword evidence="9" id="KW-0675">Receptor</keyword>
<keyword evidence="4 11" id="KW-1134">Transmembrane beta strand</keyword>
<evidence type="ECO:0000259" key="13">
    <source>
        <dbReference type="Pfam" id="PF00593"/>
    </source>
</evidence>
<dbReference type="GO" id="GO:0044718">
    <property type="term" value="P:siderophore transmembrane transport"/>
    <property type="evidence" value="ECO:0007669"/>
    <property type="project" value="TreeGrafter"/>
</dbReference>
<evidence type="ECO:0000259" key="14">
    <source>
        <dbReference type="Pfam" id="PF07715"/>
    </source>
</evidence>
<evidence type="ECO:0000256" key="4">
    <source>
        <dbReference type="ARBA" id="ARBA00022452"/>
    </source>
</evidence>
<keyword evidence="16" id="KW-1185">Reference proteome</keyword>
<dbReference type="InterPro" id="IPR000531">
    <property type="entry name" value="Beta-barrel_TonB"/>
</dbReference>
<dbReference type="RefSeq" id="WP_091986106.1">
    <property type="nucleotide sequence ID" value="NZ_FOLO01000026.1"/>
</dbReference>
<dbReference type="InterPro" id="IPR039426">
    <property type="entry name" value="TonB-dep_rcpt-like"/>
</dbReference>
<evidence type="ECO:0000313" key="16">
    <source>
        <dbReference type="Proteomes" id="UP000198862"/>
    </source>
</evidence>
<dbReference type="PANTHER" id="PTHR30069">
    <property type="entry name" value="TONB-DEPENDENT OUTER MEMBRANE RECEPTOR"/>
    <property type="match status" value="1"/>
</dbReference>
<dbReference type="Gene3D" id="2.170.130.10">
    <property type="entry name" value="TonB-dependent receptor, plug domain"/>
    <property type="match status" value="1"/>
</dbReference>
<dbReference type="AlphaFoldDB" id="A0A1I1NUS0"/>
<keyword evidence="5 11" id="KW-0812">Transmembrane</keyword>
<proteinExistence type="inferred from homology"/>
<dbReference type="SUPFAM" id="SSF56935">
    <property type="entry name" value="Porins"/>
    <property type="match status" value="1"/>
</dbReference>
<dbReference type="Pfam" id="PF00593">
    <property type="entry name" value="TonB_dep_Rec_b-barrel"/>
    <property type="match status" value="1"/>
</dbReference>
<dbReference type="InterPro" id="IPR037066">
    <property type="entry name" value="Plug_dom_sf"/>
</dbReference>
<keyword evidence="3 11" id="KW-0813">Transport</keyword>
<evidence type="ECO:0000256" key="5">
    <source>
        <dbReference type="ARBA" id="ARBA00022692"/>
    </source>
</evidence>
<dbReference type="PANTHER" id="PTHR30069:SF29">
    <property type="entry name" value="HEMOGLOBIN AND HEMOGLOBIN-HAPTOGLOBIN-BINDING PROTEIN 1-RELATED"/>
    <property type="match status" value="1"/>
</dbReference>
<reference evidence="15 16" key="1">
    <citation type="submission" date="2016-10" db="EMBL/GenBank/DDBJ databases">
        <authorList>
            <person name="de Groot N.N."/>
        </authorList>
    </citation>
    <scope>NUCLEOTIDE SEQUENCE [LARGE SCALE GENOMIC DNA]</scope>
    <source>
        <strain evidence="15 16">DSM 6059</strain>
    </source>
</reference>
<evidence type="ECO:0000256" key="10">
    <source>
        <dbReference type="ARBA" id="ARBA00023237"/>
    </source>
</evidence>
<gene>
    <name evidence="15" type="ORF">SAMN02745724_03116</name>
</gene>
<sequence>MKDIAVTKINPCFSTMLKFEQYTRLLISSSFLIFITCASFVSAQEAKEDLFALSLEELFSTKVTSASGVEESLRDAAASMIVITEQDIHDRAYTDLSQILTDLPGFDNIKSYGHDRVISYQRGYRTPTTQRTLFMINGVINNQLWSQAFPQNRQLPLTNIERIEVLYGPAGAIYGPNAFSGIVNIITRDARELDIGESYFKYNIQAGSFSTTAVDMAAGGKMDQLSYSISAKFIESDGPNLQDFPTWGYLRSEFLNDPAIWGSVLQREHLNTPYGNYTSMDKEQGIIGELNFGKLTFGINYWHTQNGYGLKFALDKGQPNAIWAKKISQWYVKYHKQLTPKLLSKTFIRQRDDRRYGNWAEATADWNTNMEGFSYVSISDWNVLSNSWKLRQDWDYQASDNLSILAGLKYENKELTKAFDVCGYWSSAFCSSSNAHNLGPEGLGEGVYHSTSTEPQPIIPGTLSEMPADNLIRTNDKGGYLQVTWDIEEWRYSAAIRWDKNSEYGSFTKPRLSAIYHFSNKNTIKLIYSTAFQEPGPSAVYGGWNGKRANPDLKPEEMENLELIWLYQANNWLHETSLYYANYKNVIKEEAENAGERDITGFEYRGQYKFNNFINGAPKIKTYLNYTFTEVKSNITYDHDIAAWIGSGMDNCTSGEFSDDDPKCRSVDEDLGDIAPHKINLGLNIPFNKMINLNFRGNYVSERKLYLRNPLRADGIKLDSYMVFNANIGIKFENIRLDLAVNNLFNTAYYHPGLVQANSGDVSLDEKGNLARYANGNLVRSGGFHNSVMPQVERNYSLIFSMSF</sequence>
<dbReference type="PROSITE" id="PS52016">
    <property type="entry name" value="TONB_DEPENDENT_REC_3"/>
    <property type="match status" value="1"/>
</dbReference>
<protein>
    <submittedName>
        <fullName evidence="15">Iron complex outermembrane recepter protein</fullName>
    </submittedName>
</protein>
<dbReference type="Pfam" id="PF07715">
    <property type="entry name" value="Plug"/>
    <property type="match status" value="1"/>
</dbReference>
<keyword evidence="7 12" id="KW-0798">TonB box</keyword>